<keyword evidence="2" id="KW-1133">Transmembrane helix</keyword>
<evidence type="ECO:0000256" key="2">
    <source>
        <dbReference type="SAM" id="Phobius"/>
    </source>
</evidence>
<dbReference type="PANTHER" id="PTHR34980">
    <property type="entry name" value="INNER MEMBRANE PROTEIN-RELATED-RELATED"/>
    <property type="match status" value="1"/>
</dbReference>
<keyword evidence="2" id="KW-0812">Transmembrane</keyword>
<dbReference type="PANTHER" id="PTHR34980:SF2">
    <property type="entry name" value="INNER MEMBRANE PROTEIN YHAH-RELATED"/>
    <property type="match status" value="1"/>
</dbReference>
<feature type="transmembrane region" description="Helical" evidence="2">
    <location>
        <begin position="77"/>
        <end position="95"/>
    </location>
</feature>
<feature type="region of interest" description="Disordered" evidence="1">
    <location>
        <begin position="101"/>
        <end position="122"/>
    </location>
</feature>
<accession>A0ABV9UIL9</accession>
<dbReference type="RefSeq" id="WP_344380228.1">
    <property type="nucleotide sequence ID" value="NZ_BAAASQ010000038.1"/>
</dbReference>
<keyword evidence="4" id="KW-1185">Reference proteome</keyword>
<comment type="caution">
    <text evidence="3">The sequence shown here is derived from an EMBL/GenBank/DDBJ whole genome shotgun (WGS) entry which is preliminary data.</text>
</comment>
<sequence>MRYYIDGLRKYATFKGRATRAEFWMFALIDSVITVALYFGGPALGIGMVPVTLYTLATVLPNLAVTVRRLHDTGRSGWNVLWGIIPIGSIAVLIMCVGESSTDESYGPYPGTADPLPPLPAV</sequence>
<proteinExistence type="predicted"/>
<evidence type="ECO:0000313" key="3">
    <source>
        <dbReference type="EMBL" id="MFC4956909.1"/>
    </source>
</evidence>
<feature type="transmembrane region" description="Helical" evidence="2">
    <location>
        <begin position="45"/>
        <end position="65"/>
    </location>
</feature>
<feature type="transmembrane region" description="Helical" evidence="2">
    <location>
        <begin position="21"/>
        <end position="39"/>
    </location>
</feature>
<organism evidence="3 4">
    <name type="scientific">Streptomyces mauvecolor</name>
    <dbReference type="NCBI Taxonomy" id="58345"/>
    <lineage>
        <taxon>Bacteria</taxon>
        <taxon>Bacillati</taxon>
        <taxon>Actinomycetota</taxon>
        <taxon>Actinomycetes</taxon>
        <taxon>Kitasatosporales</taxon>
        <taxon>Streptomycetaceae</taxon>
        <taxon>Streptomyces</taxon>
    </lineage>
</organism>
<reference evidence="4" key="1">
    <citation type="journal article" date="2019" name="Int. J. Syst. Evol. Microbiol.">
        <title>The Global Catalogue of Microorganisms (GCM) 10K type strain sequencing project: providing services to taxonomists for standard genome sequencing and annotation.</title>
        <authorList>
            <consortium name="The Broad Institute Genomics Platform"/>
            <consortium name="The Broad Institute Genome Sequencing Center for Infectious Disease"/>
            <person name="Wu L."/>
            <person name="Ma J."/>
        </authorList>
    </citation>
    <scope>NUCLEOTIDE SEQUENCE [LARGE SCALE GENOMIC DNA]</scope>
    <source>
        <strain evidence="4">CCM 7224</strain>
    </source>
</reference>
<evidence type="ECO:0000256" key="1">
    <source>
        <dbReference type="SAM" id="MobiDB-lite"/>
    </source>
</evidence>
<name>A0ABV9UIL9_9ACTN</name>
<dbReference type="Pfam" id="PF05656">
    <property type="entry name" value="DUF805"/>
    <property type="match status" value="1"/>
</dbReference>
<dbReference type="InterPro" id="IPR008523">
    <property type="entry name" value="DUF805"/>
</dbReference>
<gene>
    <name evidence="3" type="ORF">ACFPFX_11450</name>
</gene>
<dbReference type="EMBL" id="JBHSIZ010000011">
    <property type="protein sequence ID" value="MFC4956909.1"/>
    <property type="molecule type" value="Genomic_DNA"/>
</dbReference>
<evidence type="ECO:0000313" key="4">
    <source>
        <dbReference type="Proteomes" id="UP001595834"/>
    </source>
</evidence>
<keyword evidence="2" id="KW-0472">Membrane</keyword>
<dbReference type="Proteomes" id="UP001595834">
    <property type="component" value="Unassembled WGS sequence"/>
</dbReference>
<protein>
    <submittedName>
        <fullName evidence="3">DUF805 domain-containing protein</fullName>
    </submittedName>
</protein>